<evidence type="ECO:0000313" key="1">
    <source>
        <dbReference type="EMBL" id="MPM87223.1"/>
    </source>
</evidence>
<organism evidence="1">
    <name type="scientific">bioreactor metagenome</name>
    <dbReference type="NCBI Taxonomy" id="1076179"/>
    <lineage>
        <taxon>unclassified sequences</taxon>
        <taxon>metagenomes</taxon>
        <taxon>ecological metagenomes</taxon>
    </lineage>
</organism>
<dbReference type="AlphaFoldDB" id="A0A645DEE8"/>
<accession>A0A645DEE8</accession>
<protein>
    <submittedName>
        <fullName evidence="1">Uncharacterized protein</fullName>
    </submittedName>
</protein>
<reference evidence="1" key="1">
    <citation type="submission" date="2019-08" db="EMBL/GenBank/DDBJ databases">
        <authorList>
            <person name="Kucharzyk K."/>
            <person name="Murdoch R.W."/>
            <person name="Higgins S."/>
            <person name="Loffler F."/>
        </authorList>
    </citation>
    <scope>NUCLEOTIDE SEQUENCE</scope>
</reference>
<name>A0A645DEE8_9ZZZZ</name>
<gene>
    <name evidence="1" type="ORF">SDC9_134317</name>
</gene>
<proteinExistence type="predicted"/>
<dbReference type="EMBL" id="VSSQ01035091">
    <property type="protein sequence ID" value="MPM87223.1"/>
    <property type="molecule type" value="Genomic_DNA"/>
</dbReference>
<sequence length="143" mass="14985">MIASTSSAAEVSGTLRRLSSAALTCSPNCALVENCQRPSKLSNWMPCSSSANSSCKWPHRRSTTCGSMPSTSASFSVETGSATANSTASSAALYCFKSNAYPLPSRFACNNSRSSSSTVTRPAFSSSSTARNVATFSLRPNER</sequence>
<comment type="caution">
    <text evidence="1">The sequence shown here is derived from an EMBL/GenBank/DDBJ whole genome shotgun (WGS) entry which is preliminary data.</text>
</comment>